<dbReference type="Proteomes" id="UP001161247">
    <property type="component" value="Chromosome 6"/>
</dbReference>
<protein>
    <submittedName>
        <fullName evidence="1">OLC1v1008738C1</fullName>
    </submittedName>
</protein>
<dbReference type="AlphaFoldDB" id="A0AAV1DMV0"/>
<gene>
    <name evidence="1" type="ORF">OLC1_LOCUS16982</name>
</gene>
<evidence type="ECO:0000313" key="2">
    <source>
        <dbReference type="Proteomes" id="UP001161247"/>
    </source>
</evidence>
<sequence length="97" mass="11031">MDDDNALTTVKNWLNFIITNLWEYLRLNVGPAISMKSQLQEFFGALRSFMNTIFKQPCLNKFTKDIGAVVILGEHSGFHPTTRGTPIFMGSWFGDDI</sequence>
<evidence type="ECO:0000313" key="1">
    <source>
        <dbReference type="EMBL" id="CAI9109009.1"/>
    </source>
</evidence>
<reference evidence="1" key="1">
    <citation type="submission" date="2023-03" db="EMBL/GenBank/DDBJ databases">
        <authorList>
            <person name="Julca I."/>
        </authorList>
    </citation>
    <scope>NUCLEOTIDE SEQUENCE</scope>
</reference>
<dbReference type="EMBL" id="OX459123">
    <property type="protein sequence ID" value="CAI9109009.1"/>
    <property type="molecule type" value="Genomic_DNA"/>
</dbReference>
<name>A0AAV1DMV0_OLDCO</name>
<keyword evidence="2" id="KW-1185">Reference proteome</keyword>
<accession>A0AAV1DMV0</accession>
<proteinExistence type="predicted"/>
<organism evidence="1 2">
    <name type="scientific">Oldenlandia corymbosa var. corymbosa</name>
    <dbReference type="NCBI Taxonomy" id="529605"/>
    <lineage>
        <taxon>Eukaryota</taxon>
        <taxon>Viridiplantae</taxon>
        <taxon>Streptophyta</taxon>
        <taxon>Embryophyta</taxon>
        <taxon>Tracheophyta</taxon>
        <taxon>Spermatophyta</taxon>
        <taxon>Magnoliopsida</taxon>
        <taxon>eudicotyledons</taxon>
        <taxon>Gunneridae</taxon>
        <taxon>Pentapetalae</taxon>
        <taxon>asterids</taxon>
        <taxon>lamiids</taxon>
        <taxon>Gentianales</taxon>
        <taxon>Rubiaceae</taxon>
        <taxon>Rubioideae</taxon>
        <taxon>Spermacoceae</taxon>
        <taxon>Hedyotis-Oldenlandia complex</taxon>
        <taxon>Oldenlandia</taxon>
    </lineage>
</organism>